<keyword evidence="3" id="KW-1185">Reference proteome</keyword>
<organism evidence="2 3">
    <name type="scientific">Candidatus Liberibacter americanus str. Sao Paulo</name>
    <dbReference type="NCBI Taxonomy" id="1261131"/>
    <lineage>
        <taxon>Bacteria</taxon>
        <taxon>Pseudomonadati</taxon>
        <taxon>Pseudomonadota</taxon>
        <taxon>Alphaproteobacteria</taxon>
        <taxon>Hyphomicrobiales</taxon>
        <taxon>Rhizobiaceae</taxon>
        <taxon>Liberibacter</taxon>
    </lineage>
</organism>
<feature type="coiled-coil region" evidence="1">
    <location>
        <begin position="59"/>
        <end position="86"/>
    </location>
</feature>
<dbReference type="HOGENOM" id="CLU_2382667_0_0_5"/>
<evidence type="ECO:0000256" key="1">
    <source>
        <dbReference type="SAM" id="Coils"/>
    </source>
</evidence>
<keyword evidence="1" id="KW-0175">Coiled coil</keyword>
<accession>U6B6C3</accession>
<dbReference type="Proteomes" id="UP000017862">
    <property type="component" value="Chromosome"/>
</dbReference>
<proteinExistence type="predicted"/>
<dbReference type="KEGG" id="lar:lam_037"/>
<dbReference type="RefSeq" id="WP_007556653.1">
    <property type="nucleotide sequence ID" value="NC_022793.1"/>
</dbReference>
<dbReference type="EMBL" id="CP006604">
    <property type="protein sequence ID" value="AHA27421.1"/>
    <property type="molecule type" value="Genomic_DNA"/>
</dbReference>
<sequence length="90" mass="10175">MSSKSDIFEKTCRFVDSASDTIKDITKEAEEFAHVKIQNALNSMGVVKTDELEAIRCMASKIHDELSSVNERLDKVEKDILDLKSILENK</sequence>
<evidence type="ECO:0000313" key="2">
    <source>
        <dbReference type="EMBL" id="AHA27421.1"/>
    </source>
</evidence>
<dbReference type="STRING" id="1261131.lam_037"/>
<name>U6B6C3_9HYPH</name>
<protein>
    <submittedName>
        <fullName evidence="2">Uncharacterized protein</fullName>
    </submittedName>
</protein>
<evidence type="ECO:0000313" key="3">
    <source>
        <dbReference type="Proteomes" id="UP000017862"/>
    </source>
</evidence>
<dbReference type="AlphaFoldDB" id="U6B6C3"/>
<gene>
    <name evidence="2" type="ORF">lam_037</name>
</gene>
<dbReference type="PATRIC" id="fig|1261131.3.peg.32"/>
<reference evidence="2 3" key="1">
    <citation type="journal article" date="2014" name="Mol. Plant Microbe Interact.">
        <title>The complete genome sequence of Candidatus Liberibacter americanus, associated with citrus Huanglongbing.</title>
        <authorList>
            <person name="Wulff N.A."/>
            <person name="Zhang S."/>
            <person name="Setubal J.C."/>
            <person name="Almeida N.F."/>
            <person name="Martins E.C."/>
            <person name="Harakava R."/>
            <person name="Kumar D."/>
            <person name="Rangel L.T."/>
            <person name="Foissac X."/>
            <person name="Bove J."/>
            <person name="Gabriel D.W."/>
        </authorList>
    </citation>
    <scope>NUCLEOTIDE SEQUENCE [LARGE SCALE GENOMIC DNA]</scope>
    <source>
        <strain evidence="2 3">Sao Paulo</strain>
    </source>
</reference>